<evidence type="ECO:0000256" key="3">
    <source>
        <dbReference type="ARBA" id="ARBA00016296"/>
    </source>
</evidence>
<name>A0A2H3KWW7_9CHLR</name>
<dbReference type="SMART" id="SM00072">
    <property type="entry name" value="GuKc"/>
    <property type="match status" value="1"/>
</dbReference>
<dbReference type="PROSITE" id="PS00856">
    <property type="entry name" value="GUANYLATE_KINASE_1"/>
    <property type="match status" value="1"/>
</dbReference>
<dbReference type="EMBL" id="LYXE01000063">
    <property type="protein sequence ID" value="PDV99889.1"/>
    <property type="molecule type" value="Genomic_DNA"/>
</dbReference>
<keyword evidence="12" id="KW-1185">Reference proteome</keyword>
<accession>A0A2H3KWW7</accession>
<dbReference type="AlphaFoldDB" id="A0A2H3KWW7"/>
<dbReference type="FunFam" id="3.30.63.10:FF:000002">
    <property type="entry name" value="Guanylate kinase 1"/>
    <property type="match status" value="1"/>
</dbReference>
<dbReference type="GO" id="GO:0005829">
    <property type="term" value="C:cytosol"/>
    <property type="evidence" value="ECO:0007669"/>
    <property type="project" value="TreeGrafter"/>
</dbReference>
<feature type="domain" description="Guanylate kinase-like" evidence="10">
    <location>
        <begin position="17"/>
        <end position="197"/>
    </location>
</feature>
<dbReference type="Gene3D" id="3.30.63.10">
    <property type="entry name" value="Guanylate Kinase phosphate binding domain"/>
    <property type="match status" value="1"/>
</dbReference>
<comment type="subcellular location">
    <subcellularLocation>
        <location evidence="9">Cytoplasm</location>
    </subcellularLocation>
</comment>
<dbReference type="OrthoDB" id="9808150at2"/>
<dbReference type="PANTHER" id="PTHR23117">
    <property type="entry name" value="GUANYLATE KINASE-RELATED"/>
    <property type="match status" value="1"/>
</dbReference>
<dbReference type="InterPro" id="IPR027417">
    <property type="entry name" value="P-loop_NTPase"/>
</dbReference>
<dbReference type="Pfam" id="PF00625">
    <property type="entry name" value="Guanylate_kin"/>
    <property type="match status" value="1"/>
</dbReference>
<organism evidence="11 12">
    <name type="scientific">Candidatus Chloroploca asiatica</name>
    <dbReference type="NCBI Taxonomy" id="1506545"/>
    <lineage>
        <taxon>Bacteria</taxon>
        <taxon>Bacillati</taxon>
        <taxon>Chloroflexota</taxon>
        <taxon>Chloroflexia</taxon>
        <taxon>Chloroflexales</taxon>
        <taxon>Chloroflexineae</taxon>
        <taxon>Oscillochloridaceae</taxon>
        <taxon>Candidatus Chloroploca</taxon>
    </lineage>
</organism>
<keyword evidence="4 9" id="KW-0808">Transferase</keyword>
<feature type="binding site" evidence="9">
    <location>
        <begin position="24"/>
        <end position="31"/>
    </location>
    <ligand>
        <name>ATP</name>
        <dbReference type="ChEBI" id="CHEBI:30616"/>
    </ligand>
</feature>
<evidence type="ECO:0000256" key="1">
    <source>
        <dbReference type="ARBA" id="ARBA00005790"/>
    </source>
</evidence>
<dbReference type="InterPro" id="IPR008144">
    <property type="entry name" value="Guanylate_kin-like_dom"/>
</dbReference>
<evidence type="ECO:0000256" key="8">
    <source>
        <dbReference type="ARBA" id="ARBA00030128"/>
    </source>
</evidence>
<dbReference type="PROSITE" id="PS50052">
    <property type="entry name" value="GUANYLATE_KINASE_2"/>
    <property type="match status" value="1"/>
</dbReference>
<dbReference type="CDD" id="cd00071">
    <property type="entry name" value="GMPK"/>
    <property type="match status" value="1"/>
</dbReference>
<dbReference type="NCBIfam" id="TIGR03263">
    <property type="entry name" value="guanyl_kin"/>
    <property type="match status" value="1"/>
</dbReference>
<dbReference type="InterPro" id="IPR008145">
    <property type="entry name" value="GK/Ca_channel_bsu"/>
</dbReference>
<evidence type="ECO:0000256" key="6">
    <source>
        <dbReference type="ARBA" id="ARBA00022777"/>
    </source>
</evidence>
<dbReference type="InterPro" id="IPR020590">
    <property type="entry name" value="Guanylate_kinase_CS"/>
</dbReference>
<dbReference type="GO" id="GO:0005524">
    <property type="term" value="F:ATP binding"/>
    <property type="evidence" value="ECO:0007669"/>
    <property type="project" value="UniProtKB-UniRule"/>
</dbReference>
<dbReference type="EC" id="2.7.4.8" evidence="2 9"/>
<reference evidence="11 12" key="1">
    <citation type="submission" date="2016-05" db="EMBL/GenBank/DDBJ databases">
        <authorList>
            <person name="Lavstsen T."/>
            <person name="Jespersen J.S."/>
        </authorList>
    </citation>
    <scope>NUCLEOTIDE SEQUENCE [LARGE SCALE GENOMIC DNA]</scope>
    <source>
        <strain evidence="11 12">B7-9</strain>
    </source>
</reference>
<protein>
    <recommendedName>
        <fullName evidence="3 9">Guanylate kinase</fullName>
        <ecNumber evidence="2 9">2.7.4.8</ecNumber>
    </recommendedName>
    <alternativeName>
        <fullName evidence="8 9">GMP kinase</fullName>
    </alternativeName>
</protein>
<comment type="function">
    <text evidence="9">Essential for recycling GMP and indirectly, cGMP.</text>
</comment>
<evidence type="ECO:0000313" key="12">
    <source>
        <dbReference type="Proteomes" id="UP000220922"/>
    </source>
</evidence>
<comment type="caution">
    <text evidence="11">The sequence shown here is derived from an EMBL/GenBank/DDBJ whole genome shotgun (WGS) entry which is preliminary data.</text>
</comment>
<dbReference type="InterPro" id="IPR017665">
    <property type="entry name" value="Guanylate_kinase"/>
</dbReference>
<keyword evidence="6 9" id="KW-0418">Kinase</keyword>
<gene>
    <name evidence="9" type="primary">gmk</name>
    <name evidence="11" type="ORF">A9Q02_01365</name>
</gene>
<evidence type="ECO:0000259" key="10">
    <source>
        <dbReference type="PROSITE" id="PS50052"/>
    </source>
</evidence>
<dbReference type="Gene3D" id="3.40.50.300">
    <property type="entry name" value="P-loop containing nucleotide triphosphate hydrolases"/>
    <property type="match status" value="1"/>
</dbReference>
<dbReference type="SUPFAM" id="SSF52540">
    <property type="entry name" value="P-loop containing nucleoside triphosphate hydrolases"/>
    <property type="match status" value="1"/>
</dbReference>
<evidence type="ECO:0000256" key="2">
    <source>
        <dbReference type="ARBA" id="ARBA00012961"/>
    </source>
</evidence>
<keyword evidence="9" id="KW-0963">Cytoplasm</keyword>
<evidence type="ECO:0000256" key="7">
    <source>
        <dbReference type="ARBA" id="ARBA00022840"/>
    </source>
</evidence>
<comment type="catalytic activity">
    <reaction evidence="9">
        <text>GMP + ATP = GDP + ADP</text>
        <dbReference type="Rhea" id="RHEA:20780"/>
        <dbReference type="ChEBI" id="CHEBI:30616"/>
        <dbReference type="ChEBI" id="CHEBI:58115"/>
        <dbReference type="ChEBI" id="CHEBI:58189"/>
        <dbReference type="ChEBI" id="CHEBI:456216"/>
        <dbReference type="EC" id="2.7.4.8"/>
    </reaction>
</comment>
<evidence type="ECO:0000313" key="11">
    <source>
        <dbReference type="EMBL" id="PDV99889.1"/>
    </source>
</evidence>
<evidence type="ECO:0000256" key="9">
    <source>
        <dbReference type="HAMAP-Rule" id="MF_00328"/>
    </source>
</evidence>
<sequence length="210" mass="23968">MTEYHYNPLLAGAQPQPLLIVISGPSGVGKDSVLMRMRKLGLPFHFVVTATSRARRPGELDGYDYHFVSEERFREMIANEELLEWAEVYGQYKGIPRFEIREAMASGRDVVLRINVDGAATIKALAPEAIFIFLAPGSPEELRRRLMLRRTEDPAALERRLEVAADEMARLELFDYVVLNREDQLDEAVNQIHSIMIAEKQRVFPRQVAL</sequence>
<dbReference type="Proteomes" id="UP000220922">
    <property type="component" value="Unassembled WGS sequence"/>
</dbReference>
<keyword evidence="5 9" id="KW-0547">Nucleotide-binding</keyword>
<evidence type="ECO:0000256" key="4">
    <source>
        <dbReference type="ARBA" id="ARBA00022679"/>
    </source>
</evidence>
<evidence type="ECO:0000256" key="5">
    <source>
        <dbReference type="ARBA" id="ARBA00022741"/>
    </source>
</evidence>
<comment type="similarity">
    <text evidence="1 9">Belongs to the guanylate kinase family.</text>
</comment>
<dbReference type="RefSeq" id="WP_097651654.1">
    <property type="nucleotide sequence ID" value="NZ_LYXE01000063.1"/>
</dbReference>
<dbReference type="PANTHER" id="PTHR23117:SF13">
    <property type="entry name" value="GUANYLATE KINASE"/>
    <property type="match status" value="1"/>
</dbReference>
<proteinExistence type="inferred from homology"/>
<keyword evidence="7 9" id="KW-0067">ATP-binding</keyword>
<dbReference type="GO" id="GO:0004385">
    <property type="term" value="F:GMP kinase activity"/>
    <property type="evidence" value="ECO:0007669"/>
    <property type="project" value="UniProtKB-UniRule"/>
</dbReference>
<dbReference type="NCBIfam" id="NF011325">
    <property type="entry name" value="PRK14738.1"/>
    <property type="match status" value="1"/>
</dbReference>
<dbReference type="HAMAP" id="MF_00328">
    <property type="entry name" value="Guanylate_kinase"/>
    <property type="match status" value="1"/>
</dbReference>